<organism evidence="1 2">
    <name type="scientific">Smallanthus sonchifolius</name>
    <dbReference type="NCBI Taxonomy" id="185202"/>
    <lineage>
        <taxon>Eukaryota</taxon>
        <taxon>Viridiplantae</taxon>
        <taxon>Streptophyta</taxon>
        <taxon>Embryophyta</taxon>
        <taxon>Tracheophyta</taxon>
        <taxon>Spermatophyta</taxon>
        <taxon>Magnoliopsida</taxon>
        <taxon>eudicotyledons</taxon>
        <taxon>Gunneridae</taxon>
        <taxon>Pentapetalae</taxon>
        <taxon>asterids</taxon>
        <taxon>campanulids</taxon>
        <taxon>Asterales</taxon>
        <taxon>Asteraceae</taxon>
        <taxon>Asteroideae</taxon>
        <taxon>Heliantheae alliance</taxon>
        <taxon>Millerieae</taxon>
        <taxon>Smallanthus</taxon>
    </lineage>
</organism>
<keyword evidence="2" id="KW-1185">Reference proteome</keyword>
<accession>A0ACB8Y0I9</accession>
<dbReference type="EMBL" id="CM042046">
    <property type="protein sequence ID" value="KAI3676699.1"/>
    <property type="molecule type" value="Genomic_DNA"/>
</dbReference>
<proteinExistence type="predicted"/>
<reference evidence="2" key="1">
    <citation type="journal article" date="2022" name="Mol. Ecol. Resour.">
        <title>The genomes of chicory, endive, great burdock and yacon provide insights into Asteraceae palaeo-polyploidization history and plant inulin production.</title>
        <authorList>
            <person name="Fan W."/>
            <person name="Wang S."/>
            <person name="Wang H."/>
            <person name="Wang A."/>
            <person name="Jiang F."/>
            <person name="Liu H."/>
            <person name="Zhao H."/>
            <person name="Xu D."/>
            <person name="Zhang Y."/>
        </authorList>
    </citation>
    <scope>NUCLEOTIDE SEQUENCE [LARGE SCALE GENOMIC DNA]</scope>
    <source>
        <strain evidence="2">cv. Yunnan</strain>
    </source>
</reference>
<evidence type="ECO:0000313" key="1">
    <source>
        <dbReference type="EMBL" id="KAI3676699.1"/>
    </source>
</evidence>
<gene>
    <name evidence="1" type="ORF">L1987_86312</name>
</gene>
<protein>
    <submittedName>
        <fullName evidence="1">Uncharacterized protein</fullName>
    </submittedName>
</protein>
<dbReference type="Proteomes" id="UP001056120">
    <property type="component" value="Linkage Group LG29"/>
</dbReference>
<comment type="caution">
    <text evidence="1">The sequence shown here is derived from an EMBL/GenBank/DDBJ whole genome shotgun (WGS) entry which is preliminary data.</text>
</comment>
<reference evidence="1 2" key="2">
    <citation type="journal article" date="2022" name="Mol. Ecol. Resour.">
        <title>The genomes of chicory, endive, great burdock and yacon provide insights into Asteraceae paleo-polyploidization history and plant inulin production.</title>
        <authorList>
            <person name="Fan W."/>
            <person name="Wang S."/>
            <person name="Wang H."/>
            <person name="Wang A."/>
            <person name="Jiang F."/>
            <person name="Liu H."/>
            <person name="Zhao H."/>
            <person name="Xu D."/>
            <person name="Zhang Y."/>
        </authorList>
    </citation>
    <scope>NUCLEOTIDE SEQUENCE [LARGE SCALE GENOMIC DNA]</scope>
    <source>
        <strain evidence="2">cv. Yunnan</strain>
        <tissue evidence="1">Leaves</tissue>
    </source>
</reference>
<sequence length="80" mass="9101">MVSELSRLMCWLSNMGMANGIRSYGPDMVYWGYRPEPQGNSLSKEGEGEGEGEGEAERDNGEEIEWKKEREDVNNEVEVK</sequence>
<evidence type="ECO:0000313" key="2">
    <source>
        <dbReference type="Proteomes" id="UP001056120"/>
    </source>
</evidence>
<name>A0ACB8Y0I9_9ASTR</name>